<dbReference type="Proteomes" id="UP000321039">
    <property type="component" value="Unassembled WGS sequence"/>
</dbReference>
<gene>
    <name evidence="6" type="ORF">FV139_12940</name>
</gene>
<dbReference type="RefSeq" id="WP_148068869.1">
    <property type="nucleotide sequence ID" value="NZ_VRZA01000004.1"/>
</dbReference>
<dbReference type="GO" id="GO:0012505">
    <property type="term" value="C:endomembrane system"/>
    <property type="evidence" value="ECO:0007669"/>
    <property type="project" value="UniProtKB-SubCell"/>
</dbReference>
<keyword evidence="2" id="KW-0812">Transmembrane</keyword>
<evidence type="ECO:0000313" key="7">
    <source>
        <dbReference type="Proteomes" id="UP000321039"/>
    </source>
</evidence>
<evidence type="ECO:0000256" key="3">
    <source>
        <dbReference type="ARBA" id="ARBA00022989"/>
    </source>
</evidence>
<comment type="caution">
    <text evidence="6">The sequence shown here is derived from an EMBL/GenBank/DDBJ whole genome shotgun (WGS) entry which is preliminary data.</text>
</comment>
<evidence type="ECO:0000313" key="6">
    <source>
        <dbReference type="EMBL" id="TXS92866.1"/>
    </source>
</evidence>
<accession>A0A5C8ZWM9</accession>
<dbReference type="EMBL" id="VRZA01000004">
    <property type="protein sequence ID" value="TXS92866.1"/>
    <property type="molecule type" value="Genomic_DNA"/>
</dbReference>
<evidence type="ECO:0000256" key="1">
    <source>
        <dbReference type="ARBA" id="ARBA00004127"/>
    </source>
</evidence>
<keyword evidence="7" id="KW-1185">Reference proteome</keyword>
<reference evidence="6 7" key="1">
    <citation type="submission" date="2019-08" db="EMBL/GenBank/DDBJ databases">
        <title>Parahaliea maris sp. nov., isolated from the surface seawater.</title>
        <authorList>
            <person name="Liu Y."/>
        </authorList>
    </citation>
    <scope>NUCLEOTIDE SEQUENCE [LARGE SCALE GENOMIC DNA]</scope>
    <source>
        <strain evidence="6 7">HSLHS9</strain>
    </source>
</reference>
<feature type="domain" description="DUF1232" evidence="5">
    <location>
        <begin position="55"/>
        <end position="90"/>
    </location>
</feature>
<dbReference type="AlphaFoldDB" id="A0A5C8ZWM9"/>
<organism evidence="6 7">
    <name type="scientific">Parahaliea maris</name>
    <dbReference type="NCBI Taxonomy" id="2716870"/>
    <lineage>
        <taxon>Bacteria</taxon>
        <taxon>Pseudomonadati</taxon>
        <taxon>Pseudomonadota</taxon>
        <taxon>Gammaproteobacteria</taxon>
        <taxon>Cellvibrionales</taxon>
        <taxon>Halieaceae</taxon>
        <taxon>Parahaliea</taxon>
    </lineage>
</organism>
<keyword evidence="4" id="KW-0472">Membrane</keyword>
<evidence type="ECO:0000256" key="2">
    <source>
        <dbReference type="ARBA" id="ARBA00022692"/>
    </source>
</evidence>
<dbReference type="Pfam" id="PF06803">
    <property type="entry name" value="DUF1232"/>
    <property type="match status" value="1"/>
</dbReference>
<keyword evidence="3" id="KW-1133">Transmembrane helix</keyword>
<protein>
    <submittedName>
        <fullName evidence="6">DUF1232 domain-containing protein</fullName>
    </submittedName>
</protein>
<proteinExistence type="predicted"/>
<evidence type="ECO:0000259" key="5">
    <source>
        <dbReference type="Pfam" id="PF06803"/>
    </source>
</evidence>
<sequence>MGAYNSRTGSYRQAYSDESFWLKLRRFAGTAGRELTEKALMLYYAARRPETPTWARATIYGALGYFIAPLDAIVDITPGIGYTDDLGVLAVAFLTVARYVDADVRAQAARRVDQWFGPKVIPAPDHKGH</sequence>
<dbReference type="InterPro" id="IPR010652">
    <property type="entry name" value="DUF1232"/>
</dbReference>
<evidence type="ECO:0000256" key="4">
    <source>
        <dbReference type="ARBA" id="ARBA00023136"/>
    </source>
</evidence>
<name>A0A5C8ZWM9_9GAMM</name>
<comment type="subcellular location">
    <subcellularLocation>
        <location evidence="1">Endomembrane system</location>
        <topology evidence="1">Multi-pass membrane protein</topology>
    </subcellularLocation>
</comment>